<dbReference type="EMBL" id="CCYD01003042">
    <property type="protein sequence ID" value="CEG48880.1"/>
    <property type="molecule type" value="Genomic_DNA"/>
</dbReference>
<organism evidence="1 2">
    <name type="scientific">Plasmopara halstedii</name>
    <name type="common">Downy mildew of sunflower</name>
    <dbReference type="NCBI Taxonomy" id="4781"/>
    <lineage>
        <taxon>Eukaryota</taxon>
        <taxon>Sar</taxon>
        <taxon>Stramenopiles</taxon>
        <taxon>Oomycota</taxon>
        <taxon>Peronosporomycetes</taxon>
        <taxon>Peronosporales</taxon>
        <taxon>Peronosporaceae</taxon>
        <taxon>Plasmopara</taxon>
    </lineage>
</organism>
<dbReference type="GeneID" id="36401732"/>
<evidence type="ECO:0000313" key="2">
    <source>
        <dbReference type="Proteomes" id="UP000054928"/>
    </source>
</evidence>
<reference evidence="2" key="1">
    <citation type="submission" date="2014-09" db="EMBL/GenBank/DDBJ databases">
        <authorList>
            <person name="Sharma Rahul"/>
            <person name="Thines Marco"/>
        </authorList>
    </citation>
    <scope>NUCLEOTIDE SEQUENCE [LARGE SCALE GENOMIC DNA]</scope>
</reference>
<proteinExistence type="predicted"/>
<accession>A0A0P1B2E8</accession>
<evidence type="ECO:0000313" key="1">
    <source>
        <dbReference type="EMBL" id="CEG48880.1"/>
    </source>
</evidence>
<dbReference type="Proteomes" id="UP000054928">
    <property type="component" value="Unassembled WGS sequence"/>
</dbReference>
<sequence length="146" mass="16077">MGSAVLIDDDDICDETGLVNLRRFTGVTVVSENWRLCRKGGSVSARGVTGADSAEKFVVTLLDSVVSSIVTCCRVSKTRDEEDKELIAAYCSRMQEPGEDKGIDICRFMLQQVSVRRQECKAKLVLPNELMACFQALRAHTSEKIG</sequence>
<dbReference type="RefSeq" id="XP_024585249.1">
    <property type="nucleotide sequence ID" value="XM_024720007.1"/>
</dbReference>
<protein>
    <submittedName>
        <fullName evidence="1">Uncharacterized protein</fullName>
    </submittedName>
</protein>
<keyword evidence="2" id="KW-1185">Reference proteome</keyword>
<name>A0A0P1B2E8_PLAHL</name>
<dbReference type="AlphaFoldDB" id="A0A0P1B2E8"/>